<dbReference type="NCBIfam" id="NF005437">
    <property type="entry name" value="PRK07024.1"/>
    <property type="match status" value="1"/>
</dbReference>
<organism evidence="5 6">
    <name type="scientific">Bordetella petrii (strain ATCC BAA-461 / DSM 12804 / CCUG 43448 / CIP 107267 / Se-1111R)</name>
    <dbReference type="NCBI Taxonomy" id="340100"/>
    <lineage>
        <taxon>Bacteria</taxon>
        <taxon>Pseudomonadati</taxon>
        <taxon>Pseudomonadota</taxon>
        <taxon>Betaproteobacteria</taxon>
        <taxon>Burkholderiales</taxon>
        <taxon>Alcaligenaceae</taxon>
        <taxon>Bordetella</taxon>
    </lineage>
</organism>
<gene>
    <name evidence="5" type="ordered locus">Bpet3542</name>
</gene>
<feature type="domain" description="Ketoreductase" evidence="4">
    <location>
        <begin position="18"/>
        <end position="196"/>
    </location>
</feature>
<protein>
    <submittedName>
        <fullName evidence="5">Short-chain type dehydrogenase/reductase</fullName>
        <ecNumber evidence="5">1.-.-.-</ecNumber>
    </submittedName>
</protein>
<proteinExistence type="inferred from homology"/>
<dbReference type="KEGG" id="bpt:Bpet3542"/>
<name>A9HYY1_BORPD</name>
<evidence type="ECO:0000256" key="2">
    <source>
        <dbReference type="ARBA" id="ARBA00023002"/>
    </source>
</evidence>
<dbReference type="SUPFAM" id="SSF51735">
    <property type="entry name" value="NAD(P)-binding Rossmann-fold domains"/>
    <property type="match status" value="1"/>
</dbReference>
<keyword evidence="2 5" id="KW-0560">Oxidoreductase</keyword>
<dbReference type="PRINTS" id="PR00081">
    <property type="entry name" value="GDHRDH"/>
</dbReference>
<dbReference type="PROSITE" id="PS00061">
    <property type="entry name" value="ADH_SHORT"/>
    <property type="match status" value="1"/>
</dbReference>
<dbReference type="Pfam" id="PF00106">
    <property type="entry name" value="adh_short"/>
    <property type="match status" value="1"/>
</dbReference>
<evidence type="ECO:0000256" key="3">
    <source>
        <dbReference type="RuleBase" id="RU000363"/>
    </source>
</evidence>
<dbReference type="Gene3D" id="3.40.50.720">
    <property type="entry name" value="NAD(P)-binding Rossmann-like Domain"/>
    <property type="match status" value="1"/>
</dbReference>
<dbReference type="InterPro" id="IPR036291">
    <property type="entry name" value="NAD(P)-bd_dom_sf"/>
</dbReference>
<dbReference type="Proteomes" id="UP000001225">
    <property type="component" value="Chromosome"/>
</dbReference>
<dbReference type="PANTHER" id="PTHR44196">
    <property type="entry name" value="DEHYDROGENASE/REDUCTASE SDR FAMILY MEMBER 7B"/>
    <property type="match status" value="1"/>
</dbReference>
<dbReference type="PRINTS" id="PR00080">
    <property type="entry name" value="SDRFAMILY"/>
</dbReference>
<evidence type="ECO:0000256" key="1">
    <source>
        <dbReference type="ARBA" id="ARBA00006484"/>
    </source>
</evidence>
<sequence length="268" mass="28534">MQAIAARSGGRFHDIAMTSVFITGASSGLGRALAWRYARSGARLGLVARRGEALRALADELPGDHHCYAVDVCDRAALHAAAGDFLARSGGRVDVVVASAGISVGTLTEHTEDFEVFKAIVDTNLLATVATFEPFIEPMRQARAGRLVGIASVAGIRGLPGAGAYSASKAAVISYCESLRLELAHAGIRVVTIAPGYIKTAMTAHNPYSMPFLMEADAFAARAQVAIERGVSYTVIPWQMGIVARLMRLLPNTIYDRAARNAPRKPRR</sequence>
<evidence type="ECO:0000313" key="6">
    <source>
        <dbReference type="Proteomes" id="UP000001225"/>
    </source>
</evidence>
<dbReference type="GO" id="GO:0016491">
    <property type="term" value="F:oxidoreductase activity"/>
    <property type="evidence" value="ECO:0007669"/>
    <property type="project" value="UniProtKB-KW"/>
</dbReference>
<dbReference type="SMART" id="SM00822">
    <property type="entry name" value="PKS_KR"/>
    <property type="match status" value="1"/>
</dbReference>
<dbReference type="InterPro" id="IPR057326">
    <property type="entry name" value="KR_dom"/>
</dbReference>
<comment type="similarity">
    <text evidence="1 3">Belongs to the short-chain dehydrogenases/reductases (SDR) family.</text>
</comment>
<reference evidence="5 6" key="1">
    <citation type="journal article" date="2008" name="BMC Genomics">
        <title>The missing link: Bordetella petrii is endowed with both the metabolic versatility of environmental bacteria and virulence traits of pathogenic Bordetellae.</title>
        <authorList>
            <person name="Gross R."/>
            <person name="Guzman C.A."/>
            <person name="Sebaihia M."/>
            <person name="Martins Dos Santos V.A."/>
            <person name="Pieper D.H."/>
            <person name="Koebnik R."/>
            <person name="Lechner M."/>
            <person name="Bartels D."/>
            <person name="Buhrmester J."/>
            <person name="Choudhuri J.V."/>
            <person name="Ebensen T."/>
            <person name="Gaigalat L."/>
            <person name="Herrmann S."/>
            <person name="Khachane A.N."/>
            <person name="Larisch C."/>
            <person name="Link S."/>
            <person name="Linke B."/>
            <person name="Meyer F."/>
            <person name="Mormann S."/>
            <person name="Nakunst D."/>
            <person name="Rueckert C."/>
            <person name="Schneiker-Bekel S."/>
            <person name="Schulze K."/>
            <person name="Vorhoelter F.J."/>
            <person name="Yevsa T."/>
            <person name="Engle J.T."/>
            <person name="Goldman W.E."/>
            <person name="Puehler A."/>
            <person name="Goebel U.B."/>
            <person name="Goesmann A."/>
            <person name="Bloecker H."/>
            <person name="Kaiser O."/>
            <person name="Martinez-Arias R."/>
        </authorList>
    </citation>
    <scope>NUCLEOTIDE SEQUENCE [LARGE SCALE GENOMIC DNA]</scope>
    <source>
        <strain evidence="6">ATCC BAA-461 / DSM 12804 / CCUG 43448 / CIP 107267 / Se-1111R</strain>
    </source>
</reference>
<evidence type="ECO:0000313" key="5">
    <source>
        <dbReference type="EMBL" id="CAP43885.1"/>
    </source>
</evidence>
<dbReference type="EMBL" id="AM902716">
    <property type="protein sequence ID" value="CAP43885.1"/>
    <property type="molecule type" value="Genomic_DNA"/>
</dbReference>
<accession>A9HYY1</accession>
<keyword evidence="6" id="KW-1185">Reference proteome</keyword>
<dbReference type="STRING" id="94624.Bpet3542"/>
<dbReference type="GO" id="GO:0016020">
    <property type="term" value="C:membrane"/>
    <property type="evidence" value="ECO:0007669"/>
    <property type="project" value="TreeGrafter"/>
</dbReference>
<dbReference type="AlphaFoldDB" id="A9HYY1"/>
<dbReference type="eggNOG" id="COG0300">
    <property type="taxonomic scope" value="Bacteria"/>
</dbReference>
<evidence type="ECO:0000259" key="4">
    <source>
        <dbReference type="SMART" id="SM00822"/>
    </source>
</evidence>
<dbReference type="PANTHER" id="PTHR44196:SF1">
    <property type="entry name" value="DEHYDROGENASE_REDUCTASE SDR FAMILY MEMBER 7B"/>
    <property type="match status" value="1"/>
</dbReference>
<dbReference type="EC" id="1.-.-.-" evidence="5"/>
<dbReference type="InterPro" id="IPR002347">
    <property type="entry name" value="SDR_fam"/>
</dbReference>
<dbReference type="InterPro" id="IPR020904">
    <property type="entry name" value="Sc_DH/Rdtase_CS"/>
</dbReference>